<keyword evidence="8" id="KW-1185">Reference proteome</keyword>
<dbReference type="GO" id="GO:0005737">
    <property type="term" value="C:cytoplasm"/>
    <property type="evidence" value="ECO:0007669"/>
    <property type="project" value="TreeGrafter"/>
</dbReference>
<evidence type="ECO:0000256" key="5">
    <source>
        <dbReference type="ARBA" id="ARBA00022842"/>
    </source>
</evidence>
<evidence type="ECO:0000256" key="6">
    <source>
        <dbReference type="ARBA" id="ARBA00023134"/>
    </source>
</evidence>
<dbReference type="Pfam" id="PF13671">
    <property type="entry name" value="AAA_33"/>
    <property type="match status" value="1"/>
</dbReference>
<accession>A0A9W6N770</accession>
<keyword evidence="5" id="KW-0460">Magnesium</keyword>
<reference evidence="7" key="1">
    <citation type="journal article" date="2014" name="Int. J. Syst. Evol. Microbiol.">
        <title>Complete genome sequence of Corynebacterium casei LMG S-19264T (=DSM 44701T), isolated from a smear-ripened cheese.</title>
        <authorList>
            <consortium name="US DOE Joint Genome Institute (JGI-PGF)"/>
            <person name="Walter F."/>
            <person name="Albersmeier A."/>
            <person name="Kalinowski J."/>
            <person name="Ruckert C."/>
        </authorList>
    </citation>
    <scope>NUCLEOTIDE SEQUENCE</scope>
    <source>
        <strain evidence="7">VKM B-2748</strain>
    </source>
</reference>
<comment type="caution">
    <text evidence="7">The sequence shown here is derived from an EMBL/GenBank/DDBJ whole genome shotgun (WGS) entry which is preliminary data.</text>
</comment>
<dbReference type="InterPro" id="IPR042111">
    <property type="entry name" value="Adenylosuccinate_synth_dom3"/>
</dbReference>
<protein>
    <submittedName>
        <fullName evidence="7">Adenylosuccinate synthetase</fullName>
    </submittedName>
</protein>
<dbReference type="SMART" id="SM00788">
    <property type="entry name" value="Adenylsucc_synt"/>
    <property type="match status" value="1"/>
</dbReference>
<dbReference type="GO" id="GO:0046040">
    <property type="term" value="P:IMP metabolic process"/>
    <property type="evidence" value="ECO:0007669"/>
    <property type="project" value="TreeGrafter"/>
</dbReference>
<dbReference type="SUPFAM" id="SSF52540">
    <property type="entry name" value="P-loop containing nucleoside triphosphate hydrolases"/>
    <property type="match status" value="2"/>
</dbReference>
<dbReference type="Gene3D" id="3.40.50.300">
    <property type="entry name" value="P-loop containing nucleotide triphosphate hydrolases"/>
    <property type="match status" value="1"/>
</dbReference>
<dbReference type="InterPro" id="IPR042109">
    <property type="entry name" value="Adenylosuccinate_synth_dom1"/>
</dbReference>
<name>A0A9W6N770_9HYPH</name>
<keyword evidence="4" id="KW-0658">Purine biosynthesis</keyword>
<dbReference type="PANTHER" id="PTHR11846:SF0">
    <property type="entry name" value="ADENYLOSUCCINATE SYNTHETASE"/>
    <property type="match status" value="1"/>
</dbReference>
<evidence type="ECO:0000313" key="7">
    <source>
        <dbReference type="EMBL" id="GLK80110.1"/>
    </source>
</evidence>
<dbReference type="Gene3D" id="3.40.440.10">
    <property type="entry name" value="Adenylosuccinate Synthetase, subunit A, domain 1"/>
    <property type="match status" value="2"/>
</dbReference>
<keyword evidence="2" id="KW-0479">Metal-binding</keyword>
<dbReference type="EMBL" id="BSFL01000002">
    <property type="protein sequence ID" value="GLK80110.1"/>
    <property type="molecule type" value="Genomic_DNA"/>
</dbReference>
<dbReference type="GO" id="GO:0004019">
    <property type="term" value="F:adenylosuccinate synthase activity"/>
    <property type="evidence" value="ECO:0007669"/>
    <property type="project" value="InterPro"/>
</dbReference>
<dbReference type="InterPro" id="IPR027417">
    <property type="entry name" value="P-loop_NTPase"/>
</dbReference>
<dbReference type="Pfam" id="PF00709">
    <property type="entry name" value="Adenylsucc_synt"/>
    <property type="match status" value="2"/>
</dbReference>
<dbReference type="PANTHER" id="PTHR11846">
    <property type="entry name" value="ADENYLOSUCCINATE SYNTHETASE"/>
    <property type="match status" value="1"/>
</dbReference>
<reference evidence="7" key="2">
    <citation type="submission" date="2023-01" db="EMBL/GenBank/DDBJ databases">
        <authorList>
            <person name="Sun Q."/>
            <person name="Evtushenko L."/>
        </authorList>
    </citation>
    <scope>NUCLEOTIDE SEQUENCE</scope>
    <source>
        <strain evidence="7">VKM B-2748</strain>
    </source>
</reference>
<dbReference type="Proteomes" id="UP001143309">
    <property type="component" value="Unassembled WGS sequence"/>
</dbReference>
<dbReference type="GO" id="GO:0046872">
    <property type="term" value="F:metal ion binding"/>
    <property type="evidence" value="ECO:0007669"/>
    <property type="project" value="UniProtKB-KW"/>
</dbReference>
<evidence type="ECO:0000256" key="4">
    <source>
        <dbReference type="ARBA" id="ARBA00022755"/>
    </source>
</evidence>
<evidence type="ECO:0000256" key="3">
    <source>
        <dbReference type="ARBA" id="ARBA00022741"/>
    </source>
</evidence>
<keyword evidence="1" id="KW-0436">Ligase</keyword>
<keyword evidence="6" id="KW-0342">GTP-binding</keyword>
<dbReference type="GO" id="GO:0005525">
    <property type="term" value="F:GTP binding"/>
    <property type="evidence" value="ECO:0007669"/>
    <property type="project" value="UniProtKB-KW"/>
</dbReference>
<evidence type="ECO:0000256" key="1">
    <source>
        <dbReference type="ARBA" id="ARBA00022598"/>
    </source>
</evidence>
<gene>
    <name evidence="7" type="primary">purA_2</name>
    <name evidence="7" type="ORF">GCM10008174_18510</name>
</gene>
<dbReference type="Gene3D" id="3.90.170.10">
    <property type="entry name" value="Adenylosuccinate Synthetase, subunit A, domain 3"/>
    <property type="match status" value="1"/>
</dbReference>
<dbReference type="AlphaFoldDB" id="A0A9W6N770"/>
<dbReference type="RefSeq" id="WP_271200580.1">
    <property type="nucleotide sequence ID" value="NZ_BSFL01000002.1"/>
</dbReference>
<evidence type="ECO:0000256" key="2">
    <source>
        <dbReference type="ARBA" id="ARBA00022723"/>
    </source>
</evidence>
<sequence length="545" mass="59877">MRVLIALSGPVGVGKTSFYEVLKQRFGAQRLSTRELLLATGAKSEREDLQEAGERLDRETDGQWVADALAKQLTEDGPDVVVVDSIRIKKQIDHIRRAFSGRFRVWHVFIDADDDILRARYAERDSPIGEFADYDDLKRSATEREIRSLKEVADRVVDASRCEPDSVAAQAVAGLGLFPLEVERLVDVAVGGQYGSEGKGHVCSYLAPSYDMLVRVGGPNAGHWAALPEKIKYIQLPSGTAANPKADIVIGAGATLYLPQVLEEIGKLGLTGARLSIDPQAMIIEDADRDYEFERGDRIGSTKQGVGAATARKILGRFDPSPLGIPVRLARDVSELKDFVRPAIPLFELAFAKGKKVFLEGTQGTDLSLHHGVCPSEDGPIAQGAWPNVTSRDTTAAGCLADAGIAPGRVRKVIMVTRTYPIRVGGTSGPIARPIEYKVISDRSGVPEKDIAKTEKGTVSRNPRRMAQFDWEQVRRAASLNGATDIALSFADYISIENQKARQYEDLTEETRRFIEGVERVTNAPVSLISTRFEKRGIIDRRRWR</sequence>
<proteinExistence type="predicted"/>
<organism evidence="7 8">
    <name type="scientific">Methylopila turkensis</name>
    <dbReference type="NCBI Taxonomy" id="1437816"/>
    <lineage>
        <taxon>Bacteria</taxon>
        <taxon>Pseudomonadati</taxon>
        <taxon>Pseudomonadota</taxon>
        <taxon>Alphaproteobacteria</taxon>
        <taxon>Hyphomicrobiales</taxon>
        <taxon>Methylopilaceae</taxon>
        <taxon>Methylopila</taxon>
    </lineage>
</organism>
<dbReference type="InterPro" id="IPR001114">
    <property type="entry name" value="Adenylosuccinate_synthetase"/>
</dbReference>
<evidence type="ECO:0000313" key="8">
    <source>
        <dbReference type="Proteomes" id="UP001143309"/>
    </source>
</evidence>
<keyword evidence="3" id="KW-0547">Nucleotide-binding</keyword>
<dbReference type="GO" id="GO:0044208">
    <property type="term" value="P:'de novo' AMP biosynthetic process"/>
    <property type="evidence" value="ECO:0007669"/>
    <property type="project" value="TreeGrafter"/>
</dbReference>